<accession>A0A429X9N9</accession>
<comment type="caution">
    <text evidence="1">The sequence shown here is derived from an EMBL/GenBank/DDBJ whole genome shotgun (WGS) entry which is preliminary data.</text>
</comment>
<evidence type="ECO:0000313" key="1">
    <source>
        <dbReference type="EMBL" id="RST60145.1"/>
    </source>
</evidence>
<name>A0A429X9N9_SIMTE</name>
<protein>
    <submittedName>
        <fullName evidence="1">Uncharacterized protein</fullName>
    </submittedName>
</protein>
<sequence length="86" mass="9930">MSFGNYTGSHKIKIGRKMDLTLLKEEMTTGEMTDALVQKGLLDLNVDELEDVFDFERQFAAVDQYAGTLGYHYDEQNNIYVRNDEE</sequence>
<dbReference type="EMBL" id="QYTW02000006">
    <property type="protein sequence ID" value="RST60145.1"/>
    <property type="molecule type" value="Genomic_DNA"/>
</dbReference>
<dbReference type="Proteomes" id="UP000287296">
    <property type="component" value="Unassembled WGS sequence"/>
</dbReference>
<reference evidence="1 2" key="1">
    <citation type="submission" date="2018-12" db="EMBL/GenBank/DDBJ databases">
        <authorList>
            <person name="Sun L."/>
            <person name="Chen Z."/>
        </authorList>
    </citation>
    <scope>NUCLEOTIDE SEQUENCE [LARGE SCALE GENOMIC DNA]</scope>
    <source>
        <strain evidence="1 2">LMG 29736</strain>
    </source>
</reference>
<dbReference type="OrthoDB" id="9915726at2"/>
<organism evidence="1 2">
    <name type="scientific">Siminovitchia terrae</name>
    <name type="common">Bacillus terrae</name>
    <dbReference type="NCBI Taxonomy" id="1914933"/>
    <lineage>
        <taxon>Bacteria</taxon>
        <taxon>Bacillati</taxon>
        <taxon>Bacillota</taxon>
        <taxon>Bacilli</taxon>
        <taxon>Bacillales</taxon>
        <taxon>Bacillaceae</taxon>
        <taxon>Siminovitchia</taxon>
    </lineage>
</organism>
<evidence type="ECO:0000313" key="2">
    <source>
        <dbReference type="Proteomes" id="UP000287296"/>
    </source>
</evidence>
<gene>
    <name evidence="1" type="ORF">D5F11_008790</name>
</gene>
<proteinExistence type="predicted"/>
<dbReference type="AlphaFoldDB" id="A0A429X9N9"/>